<dbReference type="InterPro" id="IPR013762">
    <property type="entry name" value="Integrase-like_cat_sf"/>
</dbReference>
<evidence type="ECO:0000313" key="5">
    <source>
        <dbReference type="Proteomes" id="UP000193648"/>
    </source>
</evidence>
<proteinExistence type="predicted"/>
<accession>A0A1Y2GJ71</accession>
<name>A0A1Y2GJ71_9FUNG</name>
<feature type="coiled-coil region" evidence="2">
    <location>
        <begin position="408"/>
        <end position="435"/>
    </location>
</feature>
<keyword evidence="2" id="KW-0175">Coiled coil</keyword>
<dbReference type="OrthoDB" id="2976553at2759"/>
<sequence>MDPDASEAPPVDTQVNINISNNIHGALDAAKTKTAHRFATKTKTSYSGHVERGKRYALTMGGEYSAAFDELSEVTPIVLLAFVAFKCDQNSLSYKTAEGIRSSFKQYFKDQFKCQGNPVYDQSFEDYMLSLKKRDGRNGQSKQSLAMSYKDLSKLMEHLQKPDVIAKYGEGLCLFFQAFAATGFTLWTRNEELLRLQGKDIELNFKTDCGRPYIKITLTFRKTNQANAEKANVYEIHPQPNEPHACSYTKLLTWIRWMEKDSRALHPEDFVFPSMDTKGRIKLKESFSHPKIQSLLDEFTEDADLLTGRNGRYTTHCFRRGGAQHRFMFAKEKWSFKAVKWWGGWSEGEGVGTVMRYLLDEFIRYEAGYGDMLSPVKNVSRHAMFMGDPNATEMVTRQGLDTALDTLRIAINTEMTEMQKELKDIQKEVMNLGTAITQQIQSLFQGSLLPIATAINTQHPVPRSLPSLAHLTHEESEPPVAPRIPDITHWREAVKQWEEGDPERGLVLALRHWTPRMRATDPSRYSQRKLIGIEFARLSRNIYNMQDIHGGALESISNLIASIRAKNKRREQEMKGTLATKKRQESAAREVEEEEEEEEPLTRRKHHKKA</sequence>
<feature type="region of interest" description="Disordered" evidence="3">
    <location>
        <begin position="568"/>
        <end position="610"/>
    </location>
</feature>
<dbReference type="AlphaFoldDB" id="A0A1Y2GJ71"/>
<gene>
    <name evidence="4" type="ORF">BCR41DRAFT_423150</name>
</gene>
<evidence type="ECO:0000313" key="4">
    <source>
        <dbReference type="EMBL" id="ORZ12510.1"/>
    </source>
</evidence>
<protein>
    <recommendedName>
        <fullName evidence="6">Tyr recombinase domain-containing protein</fullName>
    </recommendedName>
</protein>
<dbReference type="STRING" id="64571.A0A1Y2GJ71"/>
<evidence type="ECO:0008006" key="6">
    <source>
        <dbReference type="Google" id="ProtNLM"/>
    </source>
</evidence>
<evidence type="ECO:0000256" key="2">
    <source>
        <dbReference type="SAM" id="Coils"/>
    </source>
</evidence>
<dbReference type="GO" id="GO:0006310">
    <property type="term" value="P:DNA recombination"/>
    <property type="evidence" value="ECO:0007669"/>
    <property type="project" value="UniProtKB-KW"/>
</dbReference>
<dbReference type="Proteomes" id="UP000193648">
    <property type="component" value="Unassembled WGS sequence"/>
</dbReference>
<dbReference type="EMBL" id="MCFF01000025">
    <property type="protein sequence ID" value="ORZ12510.1"/>
    <property type="molecule type" value="Genomic_DNA"/>
</dbReference>
<reference evidence="4 5" key="1">
    <citation type="submission" date="2016-07" db="EMBL/GenBank/DDBJ databases">
        <title>Pervasive Adenine N6-methylation of Active Genes in Fungi.</title>
        <authorList>
            <consortium name="DOE Joint Genome Institute"/>
            <person name="Mondo S.J."/>
            <person name="Dannebaum R.O."/>
            <person name="Kuo R.C."/>
            <person name="Labutti K."/>
            <person name="Haridas S."/>
            <person name="Kuo A."/>
            <person name="Salamov A."/>
            <person name="Ahrendt S.R."/>
            <person name="Lipzen A."/>
            <person name="Sullivan W."/>
            <person name="Andreopoulos W.B."/>
            <person name="Clum A."/>
            <person name="Lindquist E."/>
            <person name="Daum C."/>
            <person name="Ramamoorthy G.K."/>
            <person name="Gryganskyi A."/>
            <person name="Culley D."/>
            <person name="Magnuson J.K."/>
            <person name="James T.Y."/>
            <person name="O'Malley M.A."/>
            <person name="Stajich J.E."/>
            <person name="Spatafora J.W."/>
            <person name="Visel A."/>
            <person name="Grigoriev I.V."/>
        </authorList>
    </citation>
    <scope>NUCLEOTIDE SEQUENCE [LARGE SCALE GENOMIC DNA]</scope>
    <source>
        <strain evidence="4 5">NRRL 3116</strain>
    </source>
</reference>
<dbReference type="SUPFAM" id="SSF56349">
    <property type="entry name" value="DNA breaking-rejoining enzymes"/>
    <property type="match status" value="1"/>
</dbReference>
<keyword evidence="1" id="KW-0233">DNA recombination</keyword>
<dbReference type="GO" id="GO:0003677">
    <property type="term" value="F:DNA binding"/>
    <property type="evidence" value="ECO:0007669"/>
    <property type="project" value="InterPro"/>
</dbReference>
<evidence type="ECO:0000256" key="3">
    <source>
        <dbReference type="SAM" id="MobiDB-lite"/>
    </source>
</evidence>
<dbReference type="RefSeq" id="XP_021880129.1">
    <property type="nucleotide sequence ID" value="XM_022030256.1"/>
</dbReference>
<dbReference type="InterPro" id="IPR011010">
    <property type="entry name" value="DNA_brk_join_enz"/>
</dbReference>
<dbReference type="GeneID" id="33572098"/>
<organism evidence="4 5">
    <name type="scientific">Lobosporangium transversale</name>
    <dbReference type="NCBI Taxonomy" id="64571"/>
    <lineage>
        <taxon>Eukaryota</taxon>
        <taxon>Fungi</taxon>
        <taxon>Fungi incertae sedis</taxon>
        <taxon>Mucoromycota</taxon>
        <taxon>Mortierellomycotina</taxon>
        <taxon>Mortierellomycetes</taxon>
        <taxon>Mortierellales</taxon>
        <taxon>Mortierellaceae</taxon>
        <taxon>Lobosporangium</taxon>
    </lineage>
</organism>
<comment type="caution">
    <text evidence="4">The sequence shown here is derived from an EMBL/GenBank/DDBJ whole genome shotgun (WGS) entry which is preliminary data.</text>
</comment>
<dbReference type="InParanoid" id="A0A1Y2GJ71"/>
<evidence type="ECO:0000256" key="1">
    <source>
        <dbReference type="ARBA" id="ARBA00023172"/>
    </source>
</evidence>
<keyword evidence="5" id="KW-1185">Reference proteome</keyword>
<dbReference type="Gene3D" id="1.10.443.10">
    <property type="entry name" value="Intergrase catalytic core"/>
    <property type="match status" value="1"/>
</dbReference>
<dbReference type="GO" id="GO:0015074">
    <property type="term" value="P:DNA integration"/>
    <property type="evidence" value="ECO:0007669"/>
    <property type="project" value="InterPro"/>
</dbReference>